<evidence type="ECO:0000313" key="1">
    <source>
        <dbReference type="EMBL" id="KAA2563765.1"/>
    </source>
</evidence>
<organism evidence="1 2">
    <name type="scientific">Alistipes onderdonkii</name>
    <dbReference type="NCBI Taxonomy" id="328813"/>
    <lineage>
        <taxon>Bacteria</taxon>
        <taxon>Pseudomonadati</taxon>
        <taxon>Bacteroidota</taxon>
        <taxon>Bacteroidia</taxon>
        <taxon>Bacteroidales</taxon>
        <taxon>Rikenellaceae</taxon>
        <taxon>Alistipes</taxon>
    </lineage>
</organism>
<evidence type="ECO:0000313" key="2">
    <source>
        <dbReference type="Proteomes" id="UP000323119"/>
    </source>
</evidence>
<gene>
    <name evidence="1" type="ORF">F2S36_02830</name>
</gene>
<dbReference type="AlphaFoldDB" id="A0A9P3ZKT1"/>
<accession>A0A9P3ZKT1</accession>
<protein>
    <submittedName>
        <fullName evidence="1">Uncharacterized protein</fullName>
    </submittedName>
</protein>
<dbReference type="EMBL" id="VVUY01000002">
    <property type="protein sequence ID" value="KAA2563765.1"/>
    <property type="molecule type" value="Genomic_DNA"/>
</dbReference>
<proteinExistence type="predicted"/>
<comment type="caution">
    <text evidence="1">The sequence shown here is derived from an EMBL/GenBank/DDBJ whole genome shotgun (WGS) entry which is preliminary data.</text>
</comment>
<dbReference type="Proteomes" id="UP000323119">
    <property type="component" value="Unassembled WGS sequence"/>
</dbReference>
<name>A0A9P3ZKT1_9BACT</name>
<sequence>MKADIEREKMCFILELRKITASNMESIYNEKLHRFCYYKSSKATVDGKEIPQGFDRFLATITPENKGKTATLNLKTYNEFDISETDFIEDEILRVERLLNLYQTEIEYPQRKAGAMYLEFLRNQLEAIGKNEGKKSHDNLQELINSETIYQSIMDLLADKKKVDGQTHKWSDESKGNKKVLIVILKQLELKGYFNIKRKLTAAEIQAICRNTFGHEVSIDLIKKTAHDDYNIGFEIPRPTDLTQN</sequence>
<reference evidence="1 2" key="1">
    <citation type="journal article" date="2019" name="Nat. Med.">
        <title>A library of human gut bacterial isolates paired with longitudinal multiomics data enables mechanistic microbiome research.</title>
        <authorList>
            <person name="Poyet M."/>
            <person name="Groussin M."/>
            <person name="Gibbons S.M."/>
            <person name="Avila-Pacheco J."/>
            <person name="Jiang X."/>
            <person name="Kearney S.M."/>
            <person name="Perrotta A.R."/>
            <person name="Berdy B."/>
            <person name="Zhao S."/>
            <person name="Lieberman T.D."/>
            <person name="Swanson P.K."/>
            <person name="Smith M."/>
            <person name="Roesemann S."/>
            <person name="Alexander J.E."/>
            <person name="Rich S.A."/>
            <person name="Livny J."/>
            <person name="Vlamakis H."/>
            <person name="Clish C."/>
            <person name="Bullock K."/>
            <person name="Deik A."/>
            <person name="Scott J."/>
            <person name="Pierce K.A."/>
            <person name="Xavier R.J."/>
            <person name="Alm E.J."/>
        </authorList>
    </citation>
    <scope>NUCLEOTIDE SEQUENCE [LARGE SCALE GENOMIC DNA]</scope>
    <source>
        <strain evidence="1 2">BIOML-A204</strain>
    </source>
</reference>
<dbReference type="RefSeq" id="WP_055202663.1">
    <property type="nucleotide sequence ID" value="NZ_JADMQE010000003.1"/>
</dbReference>